<reference evidence="11" key="3">
    <citation type="submission" date="2023-05" db="EMBL/GenBank/DDBJ databases">
        <authorList>
            <person name="Smith C.H."/>
        </authorList>
    </citation>
    <scope>NUCLEOTIDE SEQUENCE</scope>
    <source>
        <strain evidence="11">CHS0354</strain>
        <tissue evidence="11">Mantle</tissue>
    </source>
</reference>
<evidence type="ECO:0000256" key="3">
    <source>
        <dbReference type="ARBA" id="ARBA00022989"/>
    </source>
</evidence>
<dbReference type="GO" id="GO:0016020">
    <property type="term" value="C:membrane"/>
    <property type="evidence" value="ECO:0007669"/>
    <property type="project" value="UniProtKB-SubCell"/>
</dbReference>
<feature type="transmembrane region" description="Helical" evidence="9">
    <location>
        <begin position="32"/>
        <end position="57"/>
    </location>
</feature>
<feature type="transmembrane region" description="Helical" evidence="9">
    <location>
        <begin position="105"/>
        <end position="126"/>
    </location>
</feature>
<gene>
    <name evidence="11" type="ORF">CHS0354_041385</name>
</gene>
<evidence type="ECO:0000313" key="12">
    <source>
        <dbReference type="Proteomes" id="UP001195483"/>
    </source>
</evidence>
<evidence type="ECO:0000256" key="5">
    <source>
        <dbReference type="ARBA" id="ARBA00023136"/>
    </source>
</evidence>
<evidence type="ECO:0000256" key="9">
    <source>
        <dbReference type="SAM" id="Phobius"/>
    </source>
</evidence>
<keyword evidence="7 8" id="KW-0807">Transducer</keyword>
<feature type="domain" description="G-protein coupled receptors family 1 profile" evidence="10">
    <location>
        <begin position="48"/>
        <end position="327"/>
    </location>
</feature>
<keyword evidence="12" id="KW-1185">Reference proteome</keyword>
<name>A0AAE0T9W6_9BIVA</name>
<dbReference type="GO" id="GO:0004930">
    <property type="term" value="F:G protein-coupled receptor activity"/>
    <property type="evidence" value="ECO:0007669"/>
    <property type="project" value="UniProtKB-KW"/>
</dbReference>
<evidence type="ECO:0000256" key="2">
    <source>
        <dbReference type="ARBA" id="ARBA00022692"/>
    </source>
</evidence>
<feature type="transmembrane region" description="Helical" evidence="9">
    <location>
        <begin position="201"/>
        <end position="221"/>
    </location>
</feature>
<dbReference type="PANTHER" id="PTHR24243:SF208">
    <property type="entry name" value="PYROKININ-1 RECEPTOR"/>
    <property type="match status" value="1"/>
</dbReference>
<reference evidence="11" key="2">
    <citation type="journal article" date="2021" name="Genome Biol. Evol.">
        <title>Developing a high-quality reference genome for a parasitic bivalve with doubly uniparental inheritance (Bivalvia: Unionida).</title>
        <authorList>
            <person name="Smith C.H."/>
        </authorList>
    </citation>
    <scope>NUCLEOTIDE SEQUENCE</scope>
    <source>
        <strain evidence="11">CHS0354</strain>
        <tissue evidence="11">Mantle</tissue>
    </source>
</reference>
<dbReference type="EMBL" id="JAEAOA010002346">
    <property type="protein sequence ID" value="KAK3606444.1"/>
    <property type="molecule type" value="Genomic_DNA"/>
</dbReference>
<dbReference type="InterPro" id="IPR017452">
    <property type="entry name" value="GPCR_Rhodpsn_7TM"/>
</dbReference>
<sequence length="327" mass="37434">MEVEAKNSSGNSSMYSDVNLQELNDEEVKVNIGAIVFISILMILGLLGNSSTIFIFLKKYKPSTYRTFILCLAIVDLATCCLSMPFSLIILKFPIMFPYDEMCKGFQFLTFSLCSGSTLILVTIAADRYRKICVPHGAQISMRMARYICILDFFLASVLSWPCIVLFGNKHYETTLHNISGTGCYYSDEFWNTSYPVKYNYFLLSTLLVTFVALLVIYGLIGKQILHINRKRHPNQQMQLSVQKVTRKLYTNKNYCPSESQGNVVSQYEVNEKTEVSVYFTSLFDLTDIKERQSPCEPYKTFIPQKEDDSLTRSTLKRHRSNTTLTV</sequence>
<evidence type="ECO:0000313" key="11">
    <source>
        <dbReference type="EMBL" id="KAK3606444.1"/>
    </source>
</evidence>
<evidence type="ECO:0000256" key="4">
    <source>
        <dbReference type="ARBA" id="ARBA00023040"/>
    </source>
</evidence>
<dbReference type="Gene3D" id="1.20.1070.10">
    <property type="entry name" value="Rhodopsin 7-helix transmembrane proteins"/>
    <property type="match status" value="1"/>
</dbReference>
<keyword evidence="4 8" id="KW-0297">G-protein coupled receptor</keyword>
<feature type="transmembrane region" description="Helical" evidence="9">
    <location>
        <begin position="69"/>
        <end position="93"/>
    </location>
</feature>
<protein>
    <recommendedName>
        <fullName evidence="10">G-protein coupled receptors family 1 profile domain-containing protein</fullName>
    </recommendedName>
</protein>
<dbReference type="PANTHER" id="PTHR24243">
    <property type="entry name" value="G-PROTEIN COUPLED RECEPTOR"/>
    <property type="match status" value="1"/>
</dbReference>
<comment type="caution">
    <text evidence="11">The sequence shown here is derived from an EMBL/GenBank/DDBJ whole genome shotgun (WGS) entry which is preliminary data.</text>
</comment>
<dbReference type="InterPro" id="IPR000276">
    <property type="entry name" value="GPCR_Rhodpsn"/>
</dbReference>
<evidence type="ECO:0000259" key="10">
    <source>
        <dbReference type="PROSITE" id="PS50262"/>
    </source>
</evidence>
<keyword evidence="5 9" id="KW-0472">Membrane</keyword>
<comment type="similarity">
    <text evidence="8">Belongs to the G-protein coupled receptor 1 family.</text>
</comment>
<dbReference type="Pfam" id="PF00001">
    <property type="entry name" value="7tm_1"/>
    <property type="match status" value="1"/>
</dbReference>
<keyword evidence="2 8" id="KW-0812">Transmembrane</keyword>
<evidence type="ECO:0000256" key="1">
    <source>
        <dbReference type="ARBA" id="ARBA00004141"/>
    </source>
</evidence>
<evidence type="ECO:0000256" key="8">
    <source>
        <dbReference type="RuleBase" id="RU000688"/>
    </source>
</evidence>
<evidence type="ECO:0000256" key="7">
    <source>
        <dbReference type="ARBA" id="ARBA00023224"/>
    </source>
</evidence>
<keyword evidence="3 9" id="KW-1133">Transmembrane helix</keyword>
<reference evidence="11" key="1">
    <citation type="journal article" date="2021" name="Genome Biol. Evol.">
        <title>A High-Quality Reference Genome for a Parasitic Bivalve with Doubly Uniparental Inheritance (Bivalvia: Unionida).</title>
        <authorList>
            <person name="Smith C.H."/>
        </authorList>
    </citation>
    <scope>NUCLEOTIDE SEQUENCE</scope>
    <source>
        <strain evidence="11">CHS0354</strain>
    </source>
</reference>
<dbReference type="CDD" id="cd00637">
    <property type="entry name" value="7tm_classA_rhodopsin-like"/>
    <property type="match status" value="1"/>
</dbReference>
<evidence type="ECO:0000256" key="6">
    <source>
        <dbReference type="ARBA" id="ARBA00023170"/>
    </source>
</evidence>
<dbReference type="PROSITE" id="PS50262">
    <property type="entry name" value="G_PROTEIN_RECEP_F1_2"/>
    <property type="match status" value="1"/>
</dbReference>
<comment type="subcellular location">
    <subcellularLocation>
        <location evidence="1">Membrane</location>
        <topology evidence="1">Multi-pass membrane protein</topology>
    </subcellularLocation>
</comment>
<accession>A0AAE0T9W6</accession>
<dbReference type="PRINTS" id="PR00237">
    <property type="entry name" value="GPCRRHODOPSN"/>
</dbReference>
<dbReference type="AlphaFoldDB" id="A0AAE0T9W6"/>
<proteinExistence type="inferred from homology"/>
<feature type="transmembrane region" description="Helical" evidence="9">
    <location>
        <begin position="147"/>
        <end position="168"/>
    </location>
</feature>
<organism evidence="11 12">
    <name type="scientific">Potamilus streckersoni</name>
    <dbReference type="NCBI Taxonomy" id="2493646"/>
    <lineage>
        <taxon>Eukaryota</taxon>
        <taxon>Metazoa</taxon>
        <taxon>Spiralia</taxon>
        <taxon>Lophotrochozoa</taxon>
        <taxon>Mollusca</taxon>
        <taxon>Bivalvia</taxon>
        <taxon>Autobranchia</taxon>
        <taxon>Heteroconchia</taxon>
        <taxon>Palaeoheterodonta</taxon>
        <taxon>Unionida</taxon>
        <taxon>Unionoidea</taxon>
        <taxon>Unionidae</taxon>
        <taxon>Ambleminae</taxon>
        <taxon>Lampsilini</taxon>
        <taxon>Potamilus</taxon>
    </lineage>
</organism>
<dbReference type="PROSITE" id="PS00237">
    <property type="entry name" value="G_PROTEIN_RECEP_F1_1"/>
    <property type="match status" value="1"/>
</dbReference>
<keyword evidence="6 8" id="KW-0675">Receptor</keyword>
<dbReference type="Proteomes" id="UP001195483">
    <property type="component" value="Unassembled WGS sequence"/>
</dbReference>
<dbReference type="SUPFAM" id="SSF81321">
    <property type="entry name" value="Family A G protein-coupled receptor-like"/>
    <property type="match status" value="1"/>
</dbReference>